<accession>A0A511X337</accession>
<dbReference type="OrthoDB" id="1645729at2"/>
<keyword evidence="3" id="KW-1185">Reference proteome</keyword>
<dbReference type="STRING" id="442899.SAMN05720591_12425"/>
<proteinExistence type="inferred from homology"/>
<dbReference type="EMBL" id="BJYE01000024">
    <property type="protein sequence ID" value="GEN57366.1"/>
    <property type="molecule type" value="Genomic_DNA"/>
</dbReference>
<name>A0A511X337_9BACI</name>
<dbReference type="RefSeq" id="WP_089802688.1">
    <property type="nucleotide sequence ID" value="NZ_BJYE01000024.1"/>
</dbReference>
<dbReference type="InterPro" id="IPR008326">
    <property type="entry name" value="PdhI-like"/>
</dbReference>
<dbReference type="AlphaFoldDB" id="A0A511X337"/>
<dbReference type="SUPFAM" id="SSF89360">
    <property type="entry name" value="HesB-like domain"/>
    <property type="match status" value="1"/>
</dbReference>
<evidence type="ECO:0000313" key="3">
    <source>
        <dbReference type="Proteomes" id="UP000321400"/>
    </source>
</evidence>
<dbReference type="Proteomes" id="UP000321400">
    <property type="component" value="Unassembled WGS sequence"/>
</dbReference>
<dbReference type="PIRSF" id="PIRSF034852">
    <property type="entry name" value="UCP034852"/>
    <property type="match status" value="1"/>
</dbReference>
<gene>
    <name evidence="2" type="ORF">HAL01_18300</name>
</gene>
<sequence length="101" mass="11793">MRLTVTDQAIQWFKDEVLVEKGSFIRFYVKIYGSSPIREGYALAFDVHGESIDGTVGEKAEQEGITFYIKEDDLWFFDGHDLLVDYDEKTKEVAYHYPTRN</sequence>
<reference evidence="2 3" key="1">
    <citation type="submission" date="2019-07" db="EMBL/GenBank/DDBJ databases">
        <title>Whole genome shotgun sequence of Halolactibacillus alkaliphilus NBRC 103919.</title>
        <authorList>
            <person name="Hosoyama A."/>
            <person name="Uohara A."/>
            <person name="Ohji S."/>
            <person name="Ichikawa N."/>
        </authorList>
    </citation>
    <scope>NUCLEOTIDE SEQUENCE [LARGE SCALE GENOMIC DNA]</scope>
    <source>
        <strain evidence="2 3">NBRC 103919</strain>
    </source>
</reference>
<evidence type="ECO:0000256" key="1">
    <source>
        <dbReference type="ARBA" id="ARBA00006718"/>
    </source>
</evidence>
<evidence type="ECO:0000313" key="2">
    <source>
        <dbReference type="EMBL" id="GEN57366.1"/>
    </source>
</evidence>
<comment type="caution">
    <text evidence="2">The sequence shown here is derived from an EMBL/GenBank/DDBJ whole genome shotgun (WGS) entry which is preliminary data.</text>
</comment>
<organism evidence="2 3">
    <name type="scientific">Halolactibacillus alkaliphilus</name>
    <dbReference type="NCBI Taxonomy" id="442899"/>
    <lineage>
        <taxon>Bacteria</taxon>
        <taxon>Bacillati</taxon>
        <taxon>Bacillota</taxon>
        <taxon>Bacilli</taxon>
        <taxon>Bacillales</taxon>
        <taxon>Bacillaceae</taxon>
        <taxon>Halolactibacillus</taxon>
    </lineage>
</organism>
<protein>
    <submittedName>
        <fullName evidence="2">Iron-sulfur cluster biosynthesis protein</fullName>
    </submittedName>
</protein>
<comment type="similarity">
    <text evidence="1">Belongs to the HesB/IscA family.</text>
</comment>
<dbReference type="InterPro" id="IPR035903">
    <property type="entry name" value="HesB-like_dom_sf"/>
</dbReference>